<keyword evidence="2" id="KW-1185">Reference proteome</keyword>
<evidence type="ECO:0000313" key="1">
    <source>
        <dbReference type="EMBL" id="KAJ7549513.1"/>
    </source>
</evidence>
<accession>A0ACC2D5I3</accession>
<proteinExistence type="predicted"/>
<protein>
    <submittedName>
        <fullName evidence="1">Uncharacterized protein</fullName>
    </submittedName>
</protein>
<name>A0ACC2D5I3_DIPCM</name>
<dbReference type="EMBL" id="CM055098">
    <property type="protein sequence ID" value="KAJ7549513.1"/>
    <property type="molecule type" value="Genomic_DNA"/>
</dbReference>
<gene>
    <name evidence="1" type="ORF">O6H91_07G056700</name>
</gene>
<dbReference type="Proteomes" id="UP001162992">
    <property type="component" value="Chromosome 7"/>
</dbReference>
<sequence length="1116" mass="125132">MGCVNGKANHDAKSSGAVVEDALKGPQKQRPQTAVIEGKKVEAAFEKKAVELGVFGEKTGQSRSGDSRSLYSTFESEIGLPRLSRLSSQYLPPSGFRLIQVPAWNYELRYSYLSQRGYYPEALDKANQDSFCVHTQFGKDPNDHFFGVFDGHGEFGTQCSQFAKRNLCENLLRNAHYKTDAVQAYHASYAATNTQLHRSTIDDSMSGTTSITVLVRGNTLYVANVGDSRAVLAERRGGRLVAVDLSSDQTPYRADECDRVKLCGARVLTLDQLEGLKNPNVKCWGGEDDDDGDPPRLWVANGMYPGTAFTRSIGDTVAERIGVIAVPEVLVMELNDKHTFFVIASDGVFEFLSSQAVVDMVSKFKDPRDACAAVVTESYRLWLQYETRTDDITIIVVFIDGLEDAGGNTALEEDASLASNILYEMEENESPLTSKRIFTETRPPRHDPSAARLRAIEASLEQEALWAPPSELRTKTPEEKAHIKHALQGNFLFHKLMEKQWQVLYDCLKRVYVHAGEIVIRQGAEDEHFYIVESGEFEVLVSEQQGGNPGDEDLGTVVHRHTRNSSTCFGDLALMYNKPRQASIRAVTDGTLWTLDREAFRGLLLMKYTHRSALKYLRTVEMFSRLSLGQLVHLADCLTELQYQDGDIIVKKDDELDSFYIIHQGSVQLTYHNGPKESSPVSLSNGSTLTEENCNDVSCSFYSDAEKPGASSDEQDRSERKGEGSYFGEWVLLCGPKEFVTAVAVGDVECWKISRDTFESAVGPLGQILESDLKMREKMSSLRNKQMPEVAETSFETTQLSHLEWRKTLYVTDCSEVGLVRLKDSAEQIVSMKRYSRQKVMQLNREAKVLVEKSIIEGLTPSIYVPQVLRTCIDNNYAALLLNTYLSGTLASILTAPLDEISARYLSASIVLALEFLHKDGVVYRGVSPDIILLDRKARLQLVDFRFAKKLSDERTFTICGMADFLAPEVVRGQGHGLAADWWALGVLTFYMLQNELPFGTWRDNELDVFARIARRQLLFPPHFSLDVVDFIDKLLLVDPSERLGCGNSGVDAIKQHPWFADLDWEGLLECRVEVPLEITSRLESALAFPHTEDHQHETSRTDTQHNEASLWLENW</sequence>
<comment type="caution">
    <text evidence="1">The sequence shown here is derived from an EMBL/GenBank/DDBJ whole genome shotgun (WGS) entry which is preliminary data.</text>
</comment>
<organism evidence="1 2">
    <name type="scientific">Diphasiastrum complanatum</name>
    <name type="common">Issler's clubmoss</name>
    <name type="synonym">Lycopodium complanatum</name>
    <dbReference type="NCBI Taxonomy" id="34168"/>
    <lineage>
        <taxon>Eukaryota</taxon>
        <taxon>Viridiplantae</taxon>
        <taxon>Streptophyta</taxon>
        <taxon>Embryophyta</taxon>
        <taxon>Tracheophyta</taxon>
        <taxon>Lycopodiopsida</taxon>
        <taxon>Lycopodiales</taxon>
        <taxon>Lycopodiaceae</taxon>
        <taxon>Lycopodioideae</taxon>
        <taxon>Diphasiastrum</taxon>
    </lineage>
</organism>
<reference evidence="2" key="1">
    <citation type="journal article" date="2024" name="Proc. Natl. Acad. Sci. U.S.A.">
        <title>Extraordinary preservation of gene collinearity over three hundred million years revealed in homosporous lycophytes.</title>
        <authorList>
            <person name="Li C."/>
            <person name="Wickell D."/>
            <person name="Kuo L.Y."/>
            <person name="Chen X."/>
            <person name="Nie B."/>
            <person name="Liao X."/>
            <person name="Peng D."/>
            <person name="Ji J."/>
            <person name="Jenkins J."/>
            <person name="Williams M."/>
            <person name="Shu S."/>
            <person name="Plott C."/>
            <person name="Barry K."/>
            <person name="Rajasekar S."/>
            <person name="Grimwood J."/>
            <person name="Han X."/>
            <person name="Sun S."/>
            <person name="Hou Z."/>
            <person name="He W."/>
            <person name="Dai G."/>
            <person name="Sun C."/>
            <person name="Schmutz J."/>
            <person name="Leebens-Mack J.H."/>
            <person name="Li F.W."/>
            <person name="Wang L."/>
        </authorList>
    </citation>
    <scope>NUCLEOTIDE SEQUENCE [LARGE SCALE GENOMIC DNA]</scope>
    <source>
        <strain evidence="2">cv. PW_Plant_1</strain>
    </source>
</reference>
<evidence type="ECO:0000313" key="2">
    <source>
        <dbReference type="Proteomes" id="UP001162992"/>
    </source>
</evidence>